<evidence type="ECO:0000313" key="1">
    <source>
        <dbReference type="EMBL" id="RAP38476.1"/>
    </source>
</evidence>
<name>A0A364LN54_9GAMM</name>
<proteinExistence type="predicted"/>
<dbReference type="RefSeq" id="WP_112218118.1">
    <property type="nucleotide sequence ID" value="NZ_MVJN01000001.1"/>
</dbReference>
<sequence length="154" mass="17789">MRRHQYEFFFIEPEEHGEPDTKYLVFSSALISSSLRHEVCHGKDGRVRGFHLLKENEWLIRTSSLKGVLTIDYKKDGQSLSLRCYLTTRGWRLDDGNSSRFDYCTDPSMSVLYADQLLDVLNHLSLLQGLHQVLPDNDMAATDEMFSAYCIHTP</sequence>
<dbReference type="Proteomes" id="UP000249458">
    <property type="component" value="Unassembled WGS sequence"/>
</dbReference>
<comment type="caution">
    <text evidence="1">The sequence shown here is derived from an EMBL/GenBank/DDBJ whole genome shotgun (WGS) entry which is preliminary data.</text>
</comment>
<evidence type="ECO:0000313" key="2">
    <source>
        <dbReference type="Proteomes" id="UP000249458"/>
    </source>
</evidence>
<dbReference type="AlphaFoldDB" id="A0A364LN54"/>
<dbReference type="EMBL" id="MVJN01000001">
    <property type="protein sequence ID" value="RAP38476.1"/>
    <property type="molecule type" value="Genomic_DNA"/>
</dbReference>
<reference evidence="1 2" key="1">
    <citation type="submission" date="2017-02" db="EMBL/GenBank/DDBJ databases">
        <title>Legionella quilivanii strain from human: case report and whole genome sequencing analysis.</title>
        <authorList>
            <person name="Lalancette C."/>
            <person name="Leduc J.-M."/>
            <person name="Levesque S."/>
            <person name="Fournier E."/>
            <person name="Saoud J."/>
            <person name="Faucher S.P."/>
            <person name="Bernard K."/>
            <person name="Martineau C."/>
            <person name="Longtin J."/>
        </authorList>
    </citation>
    <scope>NUCLEOTIDE SEQUENCE [LARGE SCALE GENOMIC DNA]</scope>
    <source>
        <strain evidence="1 2">ID143958</strain>
    </source>
</reference>
<protein>
    <submittedName>
        <fullName evidence="1">Uncharacterized protein</fullName>
    </submittedName>
</protein>
<accession>A0A364LN54</accession>
<organism evidence="1 2">
    <name type="scientific">Legionella quinlivanii</name>
    <dbReference type="NCBI Taxonomy" id="45073"/>
    <lineage>
        <taxon>Bacteria</taxon>
        <taxon>Pseudomonadati</taxon>
        <taxon>Pseudomonadota</taxon>
        <taxon>Gammaproteobacteria</taxon>
        <taxon>Legionellales</taxon>
        <taxon>Legionellaceae</taxon>
        <taxon>Legionella</taxon>
    </lineage>
</organism>
<gene>
    <name evidence="1" type="ORF">B1207_00885</name>
</gene>